<sequence>MASLTSSPSRLMGLAASTIAFSIRRSSMNLRSAAVLAPMDLALVRWTTLCNTGTNVCSRHGSPRVAISTTTTRSWSAQRHIAMISHGAMARKRTKRSARPLPNPTPHITRTTTTSRWPATSRTSITSARLRPATFIVITSPLPPSTRRLAFQRSLTMATATHLRARRPIHQRRHFRCLRRRRRRLHPSCPTPSPRLPASAREVSRLLTTTILLSRCRQRDRILVARPVARILVWSKLQKCNCFLSFYLLDILQVLHPSR</sequence>
<feature type="region of interest" description="Disordered" evidence="1">
    <location>
        <begin position="87"/>
        <end position="123"/>
    </location>
</feature>
<evidence type="ECO:0000313" key="3">
    <source>
        <dbReference type="Proteomes" id="UP000077266"/>
    </source>
</evidence>
<evidence type="ECO:0000313" key="2">
    <source>
        <dbReference type="EMBL" id="KZV97246.1"/>
    </source>
</evidence>
<organism evidence="2 3">
    <name type="scientific">Exidia glandulosa HHB12029</name>
    <dbReference type="NCBI Taxonomy" id="1314781"/>
    <lineage>
        <taxon>Eukaryota</taxon>
        <taxon>Fungi</taxon>
        <taxon>Dikarya</taxon>
        <taxon>Basidiomycota</taxon>
        <taxon>Agaricomycotina</taxon>
        <taxon>Agaricomycetes</taxon>
        <taxon>Auriculariales</taxon>
        <taxon>Exidiaceae</taxon>
        <taxon>Exidia</taxon>
    </lineage>
</organism>
<proteinExistence type="predicted"/>
<dbReference type="EMBL" id="KV425932">
    <property type="protein sequence ID" value="KZV97246.1"/>
    <property type="molecule type" value="Genomic_DNA"/>
</dbReference>
<dbReference type="AlphaFoldDB" id="A0A165L2G3"/>
<evidence type="ECO:0000256" key="1">
    <source>
        <dbReference type="SAM" id="MobiDB-lite"/>
    </source>
</evidence>
<protein>
    <submittedName>
        <fullName evidence="2">Uncharacterized protein</fullName>
    </submittedName>
</protein>
<name>A0A165L2G3_EXIGL</name>
<dbReference type="Proteomes" id="UP000077266">
    <property type="component" value="Unassembled WGS sequence"/>
</dbReference>
<accession>A0A165L2G3</accession>
<dbReference type="InParanoid" id="A0A165L2G3"/>
<feature type="compositionally biased region" description="Low complexity" evidence="1">
    <location>
        <begin position="106"/>
        <end position="123"/>
    </location>
</feature>
<feature type="compositionally biased region" description="Basic residues" evidence="1">
    <location>
        <begin position="89"/>
        <end position="98"/>
    </location>
</feature>
<gene>
    <name evidence="2" type="ORF">EXIGLDRAFT_383158</name>
</gene>
<reference evidence="2 3" key="1">
    <citation type="journal article" date="2016" name="Mol. Biol. Evol.">
        <title>Comparative Genomics of Early-Diverging Mushroom-Forming Fungi Provides Insights into the Origins of Lignocellulose Decay Capabilities.</title>
        <authorList>
            <person name="Nagy L.G."/>
            <person name="Riley R."/>
            <person name="Tritt A."/>
            <person name="Adam C."/>
            <person name="Daum C."/>
            <person name="Floudas D."/>
            <person name="Sun H."/>
            <person name="Yadav J.S."/>
            <person name="Pangilinan J."/>
            <person name="Larsson K.H."/>
            <person name="Matsuura K."/>
            <person name="Barry K."/>
            <person name="Labutti K."/>
            <person name="Kuo R."/>
            <person name="Ohm R.A."/>
            <person name="Bhattacharya S.S."/>
            <person name="Shirouzu T."/>
            <person name="Yoshinaga Y."/>
            <person name="Martin F.M."/>
            <person name="Grigoriev I.V."/>
            <person name="Hibbett D.S."/>
        </authorList>
    </citation>
    <scope>NUCLEOTIDE SEQUENCE [LARGE SCALE GENOMIC DNA]</scope>
    <source>
        <strain evidence="2 3">HHB12029</strain>
    </source>
</reference>
<keyword evidence="3" id="KW-1185">Reference proteome</keyword>